<dbReference type="GO" id="GO:0005249">
    <property type="term" value="F:voltage-gated potassium channel activity"/>
    <property type="evidence" value="ECO:0007669"/>
    <property type="project" value="TreeGrafter"/>
</dbReference>
<feature type="region of interest" description="Disordered" evidence="1">
    <location>
        <begin position="1"/>
        <end position="42"/>
    </location>
</feature>
<evidence type="ECO:0000313" key="3">
    <source>
        <dbReference type="EMBL" id="CAD8106759.1"/>
    </source>
</evidence>
<dbReference type="InterPro" id="IPR051413">
    <property type="entry name" value="K/Na_HCN_channel"/>
</dbReference>
<organism evidence="3 4">
    <name type="scientific">Paramecium sonneborni</name>
    <dbReference type="NCBI Taxonomy" id="65129"/>
    <lineage>
        <taxon>Eukaryota</taxon>
        <taxon>Sar</taxon>
        <taxon>Alveolata</taxon>
        <taxon>Ciliophora</taxon>
        <taxon>Intramacronucleata</taxon>
        <taxon>Oligohymenophorea</taxon>
        <taxon>Peniculida</taxon>
        <taxon>Parameciidae</taxon>
        <taxon>Paramecium</taxon>
    </lineage>
</organism>
<dbReference type="GO" id="GO:0098855">
    <property type="term" value="C:HCN channel complex"/>
    <property type="evidence" value="ECO:0007669"/>
    <property type="project" value="TreeGrafter"/>
</dbReference>
<dbReference type="Proteomes" id="UP000692954">
    <property type="component" value="Unassembled WGS sequence"/>
</dbReference>
<gene>
    <name evidence="3" type="ORF">PSON_ATCC_30995.1.T0870144</name>
</gene>
<evidence type="ECO:0000259" key="2">
    <source>
        <dbReference type="PROSITE" id="PS50042"/>
    </source>
</evidence>
<feature type="domain" description="Cyclic nucleotide-binding" evidence="2">
    <location>
        <begin position="98"/>
        <end position="207"/>
    </location>
</feature>
<keyword evidence="4" id="KW-1185">Reference proteome</keyword>
<dbReference type="GO" id="GO:0035725">
    <property type="term" value="P:sodium ion transmembrane transport"/>
    <property type="evidence" value="ECO:0007669"/>
    <property type="project" value="TreeGrafter"/>
</dbReference>
<dbReference type="GO" id="GO:0003254">
    <property type="term" value="P:regulation of membrane depolarization"/>
    <property type="evidence" value="ECO:0007669"/>
    <property type="project" value="TreeGrafter"/>
</dbReference>
<evidence type="ECO:0000313" key="4">
    <source>
        <dbReference type="Proteomes" id="UP000692954"/>
    </source>
</evidence>
<dbReference type="EMBL" id="CAJJDN010000087">
    <property type="protein sequence ID" value="CAD8106759.1"/>
    <property type="molecule type" value="Genomic_DNA"/>
</dbReference>
<dbReference type="AlphaFoldDB" id="A0A8S1PW17"/>
<dbReference type="PROSITE" id="PS50042">
    <property type="entry name" value="CNMP_BINDING_3"/>
    <property type="match status" value="1"/>
</dbReference>
<dbReference type="PANTHER" id="PTHR45689">
    <property type="entry name" value="I[[H]] CHANNEL, ISOFORM E"/>
    <property type="match status" value="1"/>
</dbReference>
<protein>
    <recommendedName>
        <fullName evidence="2">Cyclic nucleotide-binding domain-containing protein</fullName>
    </recommendedName>
</protein>
<comment type="caution">
    <text evidence="3">The sequence shown here is derived from an EMBL/GenBank/DDBJ whole genome shotgun (WGS) entry which is preliminary data.</text>
</comment>
<dbReference type="InterPro" id="IPR000595">
    <property type="entry name" value="cNMP-bd_dom"/>
</dbReference>
<feature type="compositionally biased region" description="Acidic residues" evidence="1">
    <location>
        <begin position="1"/>
        <end position="22"/>
    </location>
</feature>
<dbReference type="Pfam" id="PF00027">
    <property type="entry name" value="cNMP_binding"/>
    <property type="match status" value="1"/>
</dbReference>
<proteinExistence type="predicted"/>
<dbReference type="CDD" id="cd00038">
    <property type="entry name" value="CAP_ED"/>
    <property type="match status" value="1"/>
</dbReference>
<accession>A0A8S1PW17</accession>
<reference evidence="3" key="1">
    <citation type="submission" date="2021-01" db="EMBL/GenBank/DDBJ databases">
        <authorList>
            <consortium name="Genoscope - CEA"/>
            <person name="William W."/>
        </authorList>
    </citation>
    <scope>NUCLEOTIDE SEQUENCE</scope>
</reference>
<dbReference type="PANTHER" id="PTHR45689:SF5">
    <property type="entry name" value="I[[H]] CHANNEL, ISOFORM E"/>
    <property type="match status" value="1"/>
</dbReference>
<sequence length="369" mass="43597">MDQEINDTQEESSQELTGEEQQSDQQSKESEHKKQFQNKPKKTQFEQKILDRINTNFQCIKYKHLTKQQNMILDDLQLNTEVLEERSQVVLLQRCKVLKKYFSIEFQLKLLKVAETIHVRKNELIIVQNEIDDCSLFLIKEGIIELFLSYRNLEKQIIKRNTLSELRNNQCFGEQSFFSGKAPLAGARAIQDSVLIKITRENFLLILNQFPSDQEKYFEINHELLNNRISCLGLSCFLCGSKYHLALSCTKLIYMPDKEAVIKRYLLSKSHYRLQLPRNERKKFQTLLQLDENMKLALEIGKKGIAIEQCEQKEFFNCGYSFSNIKDQFDIDQIQTFVNYQPNRNVHVIIKKYNELLEMRRGNNIMDQN</sequence>
<evidence type="ECO:0000256" key="1">
    <source>
        <dbReference type="SAM" id="MobiDB-lite"/>
    </source>
</evidence>
<name>A0A8S1PW17_9CILI</name>